<keyword evidence="6" id="KW-1185">Reference proteome</keyword>
<name>A0A1G7YKQ2_9FIRM</name>
<protein>
    <recommendedName>
        <fullName evidence="2">Poly(3-hydroxyalkanoate) polymerase subunit PhaE</fullName>
    </recommendedName>
</protein>
<gene>
    <name evidence="5" type="ORF">SAMN05443529_10891</name>
</gene>
<feature type="coiled-coil region" evidence="4">
    <location>
        <begin position="330"/>
        <end position="357"/>
    </location>
</feature>
<dbReference type="GO" id="GO:0042619">
    <property type="term" value="P:poly-hydroxybutyrate biosynthetic process"/>
    <property type="evidence" value="ECO:0007669"/>
    <property type="project" value="UniProtKB-KW"/>
</dbReference>
<accession>A0A1G7YKQ2</accession>
<evidence type="ECO:0000313" key="6">
    <source>
        <dbReference type="Proteomes" id="UP000198656"/>
    </source>
</evidence>
<dbReference type="AlphaFoldDB" id="A0A1G7YKQ2"/>
<sequence length="365" mass="43434">MSENMDFMGMYFETQRKMFDYWQDLMNVAVTPKDKAQDKNKDSNSDFEENLRPTQEMTKQWFEFNDQYLKNISKVFFPLQFDKIFSGANTYQNLNKIWEDLIKTITGKDSDPITFYNKWIENYQKLLSSNFIFYLPEQVQNFSKKFIEIYSLSTDTSQKFLHPWLEGSQTLQNLLAKSITGDKTAYIEFVKLWNEKFSSTYGKIFNMPIFSMNRELMQKQMHSINASISFINTMSEFFATMAKVSQETFEKIIKDYQEMLVKGNNPKTFKEFYEYWWKQNEAAYHKLFGTDEFSKLISQVMDAGVNFKKEFDSLLENTLKFLPYPTRTDMDSLYRTLDDLKREVRALKKEVILLKEIKANTVTIS</sequence>
<comment type="pathway">
    <text evidence="1">Biopolymer metabolism; poly-(R)-3-hydroxybutanoate biosynthesis.</text>
</comment>
<evidence type="ECO:0000256" key="2">
    <source>
        <dbReference type="ARBA" id="ARBA00019066"/>
    </source>
</evidence>
<dbReference type="STRING" id="1121419.SAMN05443529_10891"/>
<dbReference type="UniPathway" id="UPA00917"/>
<dbReference type="EMBL" id="FNCP01000008">
    <property type="protein sequence ID" value="SDG97142.1"/>
    <property type="molecule type" value="Genomic_DNA"/>
</dbReference>
<evidence type="ECO:0000256" key="1">
    <source>
        <dbReference type="ARBA" id="ARBA00004683"/>
    </source>
</evidence>
<keyword evidence="3" id="KW-0583">PHB biosynthesis</keyword>
<dbReference type="Proteomes" id="UP000198656">
    <property type="component" value="Unassembled WGS sequence"/>
</dbReference>
<organism evidence="5 6">
    <name type="scientific">Desulfosporosinus hippei DSM 8344</name>
    <dbReference type="NCBI Taxonomy" id="1121419"/>
    <lineage>
        <taxon>Bacteria</taxon>
        <taxon>Bacillati</taxon>
        <taxon>Bacillota</taxon>
        <taxon>Clostridia</taxon>
        <taxon>Eubacteriales</taxon>
        <taxon>Desulfitobacteriaceae</taxon>
        <taxon>Desulfosporosinus</taxon>
    </lineage>
</organism>
<keyword evidence="4" id="KW-0175">Coiled coil</keyword>
<reference evidence="6" key="1">
    <citation type="submission" date="2016-10" db="EMBL/GenBank/DDBJ databases">
        <authorList>
            <person name="Varghese N."/>
            <person name="Submissions S."/>
        </authorList>
    </citation>
    <scope>NUCLEOTIDE SEQUENCE [LARGE SCALE GENOMIC DNA]</scope>
    <source>
        <strain evidence="6">DSM 8344</strain>
    </source>
</reference>
<dbReference type="Pfam" id="PF09712">
    <property type="entry name" value="PHA_synth_III_E"/>
    <property type="match status" value="1"/>
</dbReference>
<evidence type="ECO:0000256" key="3">
    <source>
        <dbReference type="ARBA" id="ARBA00022752"/>
    </source>
</evidence>
<proteinExistence type="predicted"/>
<dbReference type="InterPro" id="IPR010123">
    <property type="entry name" value="PHA_synth_III_E"/>
</dbReference>
<evidence type="ECO:0000313" key="5">
    <source>
        <dbReference type="EMBL" id="SDG97142.1"/>
    </source>
</evidence>
<dbReference type="RefSeq" id="WP_092332436.1">
    <property type="nucleotide sequence ID" value="NZ_FNCP01000008.1"/>
</dbReference>
<dbReference type="OrthoDB" id="617533at2"/>
<evidence type="ECO:0000256" key="4">
    <source>
        <dbReference type="SAM" id="Coils"/>
    </source>
</evidence>